<dbReference type="InterPro" id="IPR009339">
    <property type="entry name" value="DUF998"/>
</dbReference>
<dbReference type="Pfam" id="PF06197">
    <property type="entry name" value="DUF998"/>
    <property type="match status" value="1"/>
</dbReference>
<sequence length="233" mass="25472">MISPRLEEQSVELRRPVPRALLLWLTGGMLGWVLFTAVYLVEGATRPGYDGWQQAISTLSLGPGGWIQQANFIGLGLVTLGLAVVWRRILEGGMCATFYPIIRGIEGLSLIGIGFFSTDPAPGYPPGTVTTGQFTTAHGVIHFSFLFLIIGAMMLGLFVMARRFWGDPRWRGWVFYSVASAVLINVFIALFGVANANHFEYAGVLERLATNIEAIWGLVLLARLWAGASFFSG</sequence>
<keyword evidence="1" id="KW-1133">Transmembrane helix</keyword>
<feature type="transmembrane region" description="Helical" evidence="1">
    <location>
        <begin position="173"/>
        <end position="194"/>
    </location>
</feature>
<dbReference type="AlphaFoldDB" id="A0A934NGQ4"/>
<feature type="transmembrane region" description="Helical" evidence="1">
    <location>
        <begin position="66"/>
        <end position="86"/>
    </location>
</feature>
<keyword evidence="1" id="KW-0812">Transmembrane</keyword>
<protein>
    <submittedName>
        <fullName evidence="2">DUF998 domain-containing protein</fullName>
    </submittedName>
</protein>
<dbReference type="RefSeq" id="WP_338177014.1">
    <property type="nucleotide sequence ID" value="NZ_JAEKNQ010000019.1"/>
</dbReference>
<feature type="transmembrane region" description="Helical" evidence="1">
    <location>
        <begin position="137"/>
        <end position="161"/>
    </location>
</feature>
<organism evidence="2 3">
    <name type="scientific">Candidatus Dormiibacter inghamiae</name>
    <dbReference type="NCBI Taxonomy" id="3127013"/>
    <lineage>
        <taxon>Bacteria</taxon>
        <taxon>Bacillati</taxon>
        <taxon>Candidatus Dormiibacterota</taxon>
        <taxon>Candidatus Dormibacteria</taxon>
        <taxon>Candidatus Dormibacterales</taxon>
        <taxon>Candidatus Dormibacteraceae</taxon>
        <taxon>Candidatus Dormiibacter</taxon>
    </lineage>
</organism>
<evidence type="ECO:0000256" key="1">
    <source>
        <dbReference type="SAM" id="Phobius"/>
    </source>
</evidence>
<evidence type="ECO:0000313" key="2">
    <source>
        <dbReference type="EMBL" id="MBJ7602482.1"/>
    </source>
</evidence>
<feature type="transmembrane region" description="Helical" evidence="1">
    <location>
        <begin position="214"/>
        <end position="231"/>
    </location>
</feature>
<dbReference type="Proteomes" id="UP000620075">
    <property type="component" value="Unassembled WGS sequence"/>
</dbReference>
<reference evidence="2 3" key="1">
    <citation type="submission" date="2020-10" db="EMBL/GenBank/DDBJ databases">
        <title>Ca. Dormibacterota MAGs.</title>
        <authorList>
            <person name="Montgomery K."/>
        </authorList>
    </citation>
    <scope>NUCLEOTIDE SEQUENCE [LARGE SCALE GENOMIC DNA]</scope>
    <source>
        <strain evidence="2">SC8811_S16_3</strain>
    </source>
</reference>
<feature type="transmembrane region" description="Helical" evidence="1">
    <location>
        <begin position="98"/>
        <end position="117"/>
    </location>
</feature>
<accession>A0A934NGQ4</accession>
<name>A0A934NGQ4_9BACT</name>
<comment type="caution">
    <text evidence="2">The sequence shown here is derived from an EMBL/GenBank/DDBJ whole genome shotgun (WGS) entry which is preliminary data.</text>
</comment>
<gene>
    <name evidence="2" type="ORF">JF888_04705</name>
</gene>
<keyword evidence="1" id="KW-0472">Membrane</keyword>
<evidence type="ECO:0000313" key="3">
    <source>
        <dbReference type="Proteomes" id="UP000620075"/>
    </source>
</evidence>
<feature type="transmembrane region" description="Helical" evidence="1">
    <location>
        <begin position="21"/>
        <end position="41"/>
    </location>
</feature>
<dbReference type="EMBL" id="JAEKNQ010000019">
    <property type="protein sequence ID" value="MBJ7602482.1"/>
    <property type="molecule type" value="Genomic_DNA"/>
</dbReference>
<proteinExistence type="predicted"/>